<evidence type="ECO:0000313" key="2">
    <source>
        <dbReference type="Proteomes" id="UP000583929"/>
    </source>
</evidence>
<accession>A0A7J6F477</accession>
<name>A0A7J6F477_CANSA</name>
<proteinExistence type="predicted"/>
<reference evidence="1 2" key="1">
    <citation type="journal article" date="2020" name="bioRxiv">
        <title>Sequence and annotation of 42 cannabis genomes reveals extensive copy number variation in cannabinoid synthesis and pathogen resistance genes.</title>
        <authorList>
            <person name="Mckernan K.J."/>
            <person name="Helbert Y."/>
            <person name="Kane L.T."/>
            <person name="Ebling H."/>
            <person name="Zhang L."/>
            <person name="Liu B."/>
            <person name="Eaton Z."/>
            <person name="Mclaughlin S."/>
            <person name="Kingan S."/>
            <person name="Baybayan P."/>
            <person name="Concepcion G."/>
            <person name="Jordan M."/>
            <person name="Riva A."/>
            <person name="Barbazuk W."/>
            <person name="Harkins T."/>
        </authorList>
    </citation>
    <scope>NUCLEOTIDE SEQUENCE [LARGE SCALE GENOMIC DNA]</scope>
    <source>
        <strain evidence="2">cv. Jamaican Lion 4</strain>
        <tissue evidence="1">Leaf</tissue>
    </source>
</reference>
<protein>
    <submittedName>
        <fullName evidence="1">Uncharacterized protein</fullName>
    </submittedName>
</protein>
<dbReference type="InterPro" id="IPR032675">
    <property type="entry name" value="LRR_dom_sf"/>
</dbReference>
<dbReference type="EMBL" id="JAATIQ010000272">
    <property type="protein sequence ID" value="KAF4365522.1"/>
    <property type="molecule type" value="Genomic_DNA"/>
</dbReference>
<keyword evidence="2" id="KW-1185">Reference proteome</keyword>
<gene>
    <name evidence="1" type="ORF">G4B88_025701</name>
</gene>
<evidence type="ECO:0000313" key="1">
    <source>
        <dbReference type="EMBL" id="KAF4365522.1"/>
    </source>
</evidence>
<dbReference type="AlphaFoldDB" id="A0A7J6F477"/>
<organism evidence="1 2">
    <name type="scientific">Cannabis sativa</name>
    <name type="common">Hemp</name>
    <name type="synonym">Marijuana</name>
    <dbReference type="NCBI Taxonomy" id="3483"/>
    <lineage>
        <taxon>Eukaryota</taxon>
        <taxon>Viridiplantae</taxon>
        <taxon>Streptophyta</taxon>
        <taxon>Embryophyta</taxon>
        <taxon>Tracheophyta</taxon>
        <taxon>Spermatophyta</taxon>
        <taxon>Magnoliopsida</taxon>
        <taxon>eudicotyledons</taxon>
        <taxon>Gunneridae</taxon>
        <taxon>Pentapetalae</taxon>
        <taxon>rosids</taxon>
        <taxon>fabids</taxon>
        <taxon>Rosales</taxon>
        <taxon>Cannabaceae</taxon>
        <taxon>Cannabis</taxon>
    </lineage>
</organism>
<dbReference type="Proteomes" id="UP000583929">
    <property type="component" value="Unassembled WGS sequence"/>
</dbReference>
<dbReference type="Gene3D" id="3.80.10.10">
    <property type="entry name" value="Ribonuclease Inhibitor"/>
    <property type="match status" value="1"/>
</dbReference>
<comment type="caution">
    <text evidence="1">The sequence shown here is derived from an EMBL/GenBank/DDBJ whole genome shotgun (WGS) entry which is preliminary data.</text>
</comment>
<sequence length="249" mass="28372">MAVEVESDCLNLITPLRGKLLLTSSKKVGSMLFFKNPEKDWQRFYDEKLSENGSDVLKTLELSYLTLEKPLQLCFAYCGRHRKLRKMSLAWAHDMLIMIKYSKVCLLSKSVEDVALFEKGNAYLEPRTPTLDPISNLGLDVWITIGHIHESVKLVHIADINDQLQGLRQVRSLQQLRCDSLEEIPSWINDSNSLKTISIKLCLKLTILRDKLSLITSSKKVEIEDYTRVSHIATMLKDPLPCCFSTGSD</sequence>